<keyword evidence="5" id="KW-0677">Repeat</keyword>
<keyword evidence="7 8" id="KW-0472">Membrane</keyword>
<dbReference type="PROSITE" id="PS50920">
    <property type="entry name" value="SOLCAR"/>
    <property type="match status" value="1"/>
</dbReference>
<dbReference type="EMBL" id="FN326696">
    <property type="protein sequence ID" value="CAX82420.1"/>
    <property type="molecule type" value="mRNA"/>
</dbReference>
<feature type="repeat" description="Solcar" evidence="8">
    <location>
        <begin position="15"/>
        <end position="100"/>
    </location>
</feature>
<comment type="similarity">
    <text evidence="2 9">Belongs to the mitochondrial carrier (TC 2.A.29) family.</text>
</comment>
<reference evidence="10" key="2">
    <citation type="submission" date="2009-03" db="EMBL/GenBank/DDBJ databases">
        <authorList>
            <person name="Gang L."/>
        </authorList>
    </citation>
    <scope>NUCLEOTIDE SEQUENCE</scope>
    <source>
        <strain evidence="10">Anhui</strain>
    </source>
</reference>
<evidence type="ECO:0000256" key="7">
    <source>
        <dbReference type="ARBA" id="ARBA00023136"/>
    </source>
</evidence>
<dbReference type="GO" id="GO:0016020">
    <property type="term" value="C:membrane"/>
    <property type="evidence" value="ECO:0007669"/>
    <property type="project" value="UniProtKB-SubCell"/>
</dbReference>
<dbReference type="InterPro" id="IPR050391">
    <property type="entry name" value="Mito_Metabolite_Transporter"/>
</dbReference>
<name>C7TXU4_SCHJA</name>
<keyword evidence="4 8" id="KW-0812">Transmembrane</keyword>
<evidence type="ECO:0000256" key="1">
    <source>
        <dbReference type="ARBA" id="ARBA00004141"/>
    </source>
</evidence>
<evidence type="ECO:0000313" key="10">
    <source>
        <dbReference type="EMBL" id="CAX82420.1"/>
    </source>
</evidence>
<sequence>MTMQTEKKAEIPPTMKFVLGGASGMCASVCVQPLDLLKNRMQMSGIGNATSSQRNSLQVFLSVIRNEGFFAIYSGLSAGLLRQATYSTARLGIYTNLFEQYTKRKQQSPNFLTKISIAVTAGICAKLEAAADPTPLSDPRPRIRRICKLLKTTPVELDL</sequence>
<comment type="subcellular location">
    <subcellularLocation>
        <location evidence="1">Membrane</location>
        <topology evidence="1">Multi-pass membrane protein</topology>
    </subcellularLocation>
</comment>
<organism evidence="10">
    <name type="scientific">Schistosoma japonicum</name>
    <name type="common">Blood fluke</name>
    <dbReference type="NCBI Taxonomy" id="6182"/>
    <lineage>
        <taxon>Eukaryota</taxon>
        <taxon>Metazoa</taxon>
        <taxon>Spiralia</taxon>
        <taxon>Lophotrochozoa</taxon>
        <taxon>Platyhelminthes</taxon>
        <taxon>Trematoda</taxon>
        <taxon>Digenea</taxon>
        <taxon>Strigeidida</taxon>
        <taxon>Schistosomatoidea</taxon>
        <taxon>Schistosomatidae</taxon>
        <taxon>Schistosoma</taxon>
    </lineage>
</organism>
<keyword evidence="3 9" id="KW-0813">Transport</keyword>
<dbReference type="SUPFAM" id="SSF103506">
    <property type="entry name" value="Mitochondrial carrier"/>
    <property type="match status" value="1"/>
</dbReference>
<evidence type="ECO:0000256" key="4">
    <source>
        <dbReference type="ARBA" id="ARBA00022692"/>
    </source>
</evidence>
<evidence type="ECO:0000256" key="9">
    <source>
        <dbReference type="RuleBase" id="RU000488"/>
    </source>
</evidence>
<keyword evidence="6" id="KW-1133">Transmembrane helix</keyword>
<evidence type="ECO:0000256" key="3">
    <source>
        <dbReference type="ARBA" id="ARBA00022448"/>
    </source>
</evidence>
<dbReference type="PANTHER" id="PTHR45618">
    <property type="entry name" value="MITOCHONDRIAL DICARBOXYLATE CARRIER-RELATED"/>
    <property type="match status" value="1"/>
</dbReference>
<dbReference type="InterPro" id="IPR023395">
    <property type="entry name" value="MCP_dom_sf"/>
</dbReference>
<reference evidence="10" key="1">
    <citation type="journal article" date="2009" name="Nature">
        <title>The Schistosoma japonicum genome reveals features of host-parasite interplay.</title>
        <authorList>
            <person name="Liu F."/>
            <person name="Zhou Y."/>
            <person name="Wang Z.Q."/>
            <person name="Lu G."/>
            <person name="Zheng H."/>
            <person name="Brindley P.J."/>
            <person name="McManus D.P."/>
            <person name="Blair D."/>
            <person name="Zhang Q.H."/>
            <person name="Zhong Y."/>
            <person name="Wang S."/>
            <person name="Han Z.G."/>
            <person name="Chen Z."/>
        </authorList>
    </citation>
    <scope>NUCLEOTIDE SEQUENCE</scope>
    <source>
        <strain evidence="10">Anhui</strain>
    </source>
</reference>
<dbReference type="Gene3D" id="1.50.40.10">
    <property type="entry name" value="Mitochondrial carrier domain"/>
    <property type="match status" value="1"/>
</dbReference>
<dbReference type="Pfam" id="PF00153">
    <property type="entry name" value="Mito_carr"/>
    <property type="match status" value="1"/>
</dbReference>
<dbReference type="AlphaFoldDB" id="C7TXU4"/>
<proteinExistence type="evidence at transcript level"/>
<evidence type="ECO:0000256" key="2">
    <source>
        <dbReference type="ARBA" id="ARBA00006375"/>
    </source>
</evidence>
<accession>C7TXU4</accession>
<evidence type="ECO:0000256" key="5">
    <source>
        <dbReference type="ARBA" id="ARBA00022737"/>
    </source>
</evidence>
<evidence type="ECO:0000256" key="6">
    <source>
        <dbReference type="ARBA" id="ARBA00022989"/>
    </source>
</evidence>
<protein>
    <submittedName>
        <fullName evidence="10">Mitochondrial 2-oxoglutarate/malate carrier protein</fullName>
    </submittedName>
</protein>
<evidence type="ECO:0000256" key="8">
    <source>
        <dbReference type="PROSITE-ProRule" id="PRU00282"/>
    </source>
</evidence>
<dbReference type="InterPro" id="IPR018108">
    <property type="entry name" value="MCP_transmembrane"/>
</dbReference>